<gene>
    <name evidence="12" type="primary">dapA</name>
    <name evidence="16" type="ORF">EV214_1219</name>
</gene>
<feature type="site" description="Part of a proton relay during catalysis" evidence="12">
    <location>
        <position position="107"/>
    </location>
</feature>
<dbReference type="GO" id="GO:0008840">
    <property type="term" value="F:4-hydroxy-tetrahydrodipicolinate synthase activity"/>
    <property type="evidence" value="ECO:0007669"/>
    <property type="project" value="UniProtKB-UniRule"/>
</dbReference>
<dbReference type="EC" id="4.3.3.7" evidence="4 12"/>
<dbReference type="InterPro" id="IPR020625">
    <property type="entry name" value="Schiff_base-form_aldolases_AS"/>
</dbReference>
<feature type="site" description="Part of a proton relay during catalysis" evidence="12">
    <location>
        <position position="46"/>
    </location>
</feature>
<evidence type="ECO:0000256" key="1">
    <source>
        <dbReference type="ARBA" id="ARBA00003294"/>
    </source>
</evidence>
<evidence type="ECO:0000256" key="15">
    <source>
        <dbReference type="PIRSR" id="PIRSR001365-2"/>
    </source>
</evidence>
<organism evidence="16 17">
    <name type="scientific">Marinisporobacter balticus</name>
    <dbReference type="NCBI Taxonomy" id="2018667"/>
    <lineage>
        <taxon>Bacteria</taxon>
        <taxon>Bacillati</taxon>
        <taxon>Bacillota</taxon>
        <taxon>Clostridia</taxon>
        <taxon>Peptostreptococcales</taxon>
        <taxon>Thermotaleaceae</taxon>
        <taxon>Marinisporobacter</taxon>
    </lineage>
</organism>
<comment type="caution">
    <text evidence="12">Was originally thought to be a dihydrodipicolinate synthase (DHDPS), catalyzing the condensation of (S)-aspartate-beta-semialdehyde [(S)-ASA] and pyruvate to dihydrodipicolinate (DHDP). However, it was shown in E.coli that the product of the enzymatic reaction is not dihydrodipicolinate but in fact (4S)-4-hydroxy-2,3,4,5-tetrahydro-(2S)-dipicolinic acid (HTPA), and that the consecutive dehydration reaction leading to DHDP is not spontaneous but catalyzed by DapB.</text>
</comment>
<feature type="active site" description="Proton donor/acceptor" evidence="12 14">
    <location>
        <position position="133"/>
    </location>
</feature>
<dbReference type="GO" id="GO:0019877">
    <property type="term" value="P:diaminopimelate biosynthetic process"/>
    <property type="evidence" value="ECO:0007669"/>
    <property type="project" value="UniProtKB-UniRule"/>
</dbReference>
<evidence type="ECO:0000313" key="16">
    <source>
        <dbReference type="EMBL" id="TCO71459.1"/>
    </source>
</evidence>
<dbReference type="SMART" id="SM01130">
    <property type="entry name" value="DHDPS"/>
    <property type="match status" value="1"/>
</dbReference>
<dbReference type="PANTHER" id="PTHR12128:SF66">
    <property type="entry name" value="4-HYDROXY-2-OXOGLUTARATE ALDOLASE, MITOCHONDRIAL"/>
    <property type="match status" value="1"/>
</dbReference>
<evidence type="ECO:0000256" key="4">
    <source>
        <dbReference type="ARBA" id="ARBA00012086"/>
    </source>
</evidence>
<dbReference type="HAMAP" id="MF_00418">
    <property type="entry name" value="DapA"/>
    <property type="match status" value="1"/>
</dbReference>
<comment type="subunit">
    <text evidence="12">Homotetramer; dimer of dimers.</text>
</comment>
<comment type="caution">
    <text evidence="16">The sequence shown here is derived from an EMBL/GenBank/DDBJ whole genome shotgun (WGS) entry which is preliminary data.</text>
</comment>
<dbReference type="Pfam" id="PF00701">
    <property type="entry name" value="DHDPS"/>
    <property type="match status" value="1"/>
</dbReference>
<comment type="pathway">
    <text evidence="2 12">Amino-acid biosynthesis; L-lysine biosynthesis via DAP pathway; (S)-tetrahydrodipicolinate from L-aspartate: step 3/4.</text>
</comment>
<keyword evidence="9 12" id="KW-0456">Lyase</keyword>
<feature type="active site" description="Schiff-base intermediate with substrate" evidence="12 14">
    <location>
        <position position="161"/>
    </location>
</feature>
<dbReference type="RefSeq" id="WP_132246521.1">
    <property type="nucleotide sequence ID" value="NZ_SLWV01000021.1"/>
</dbReference>
<keyword evidence="10 12" id="KW-0704">Schiff base</keyword>
<dbReference type="InterPro" id="IPR002220">
    <property type="entry name" value="DapA-like"/>
</dbReference>
<dbReference type="CDD" id="cd00950">
    <property type="entry name" value="DHDPS"/>
    <property type="match status" value="1"/>
</dbReference>
<evidence type="ECO:0000256" key="2">
    <source>
        <dbReference type="ARBA" id="ARBA00005120"/>
    </source>
</evidence>
<dbReference type="InterPro" id="IPR005263">
    <property type="entry name" value="DapA"/>
</dbReference>
<evidence type="ECO:0000256" key="11">
    <source>
        <dbReference type="ARBA" id="ARBA00047836"/>
    </source>
</evidence>
<dbReference type="OrthoDB" id="9782828at2"/>
<dbReference type="SUPFAM" id="SSF51569">
    <property type="entry name" value="Aldolase"/>
    <property type="match status" value="1"/>
</dbReference>
<keyword evidence="7 12" id="KW-0220">Diaminopimelate biosynthesis</keyword>
<proteinExistence type="inferred from homology"/>
<comment type="function">
    <text evidence="1 12">Catalyzes the condensation of (S)-aspartate-beta-semialdehyde [(S)-ASA] and pyruvate to 4-hydroxy-tetrahydrodipicolinate (HTPA).</text>
</comment>
<evidence type="ECO:0000256" key="9">
    <source>
        <dbReference type="ARBA" id="ARBA00023239"/>
    </source>
</evidence>
<dbReference type="PIRSF" id="PIRSF001365">
    <property type="entry name" value="DHDPS"/>
    <property type="match status" value="1"/>
</dbReference>
<dbReference type="PROSITE" id="PS00666">
    <property type="entry name" value="DHDPS_2"/>
    <property type="match status" value="1"/>
</dbReference>
<comment type="subcellular location">
    <subcellularLocation>
        <location evidence="12">Cytoplasm</location>
    </subcellularLocation>
</comment>
<name>A0A4R2KL82_9FIRM</name>
<evidence type="ECO:0000256" key="12">
    <source>
        <dbReference type="HAMAP-Rule" id="MF_00418"/>
    </source>
</evidence>
<protein>
    <recommendedName>
        <fullName evidence="4 12">4-hydroxy-tetrahydrodipicolinate synthase</fullName>
        <shortName evidence="12">HTPA synthase</shortName>
        <ecNumber evidence="4 12">4.3.3.7</ecNumber>
    </recommendedName>
</protein>
<evidence type="ECO:0000313" key="17">
    <source>
        <dbReference type="Proteomes" id="UP000294919"/>
    </source>
</evidence>
<dbReference type="PROSITE" id="PS00665">
    <property type="entry name" value="DHDPS_1"/>
    <property type="match status" value="1"/>
</dbReference>
<dbReference type="InterPro" id="IPR013785">
    <property type="entry name" value="Aldolase_TIM"/>
</dbReference>
<comment type="catalytic activity">
    <reaction evidence="11 12">
        <text>L-aspartate 4-semialdehyde + pyruvate = (2S,4S)-4-hydroxy-2,3,4,5-tetrahydrodipicolinate + H2O + H(+)</text>
        <dbReference type="Rhea" id="RHEA:34171"/>
        <dbReference type="ChEBI" id="CHEBI:15361"/>
        <dbReference type="ChEBI" id="CHEBI:15377"/>
        <dbReference type="ChEBI" id="CHEBI:15378"/>
        <dbReference type="ChEBI" id="CHEBI:67139"/>
        <dbReference type="ChEBI" id="CHEBI:537519"/>
        <dbReference type="EC" id="4.3.3.7"/>
    </reaction>
</comment>
<dbReference type="UniPathway" id="UPA00034">
    <property type="reaction ID" value="UER00017"/>
</dbReference>
<evidence type="ECO:0000256" key="14">
    <source>
        <dbReference type="PIRSR" id="PIRSR001365-1"/>
    </source>
</evidence>
<dbReference type="PRINTS" id="PR00146">
    <property type="entry name" value="DHPICSNTHASE"/>
</dbReference>
<dbReference type="AlphaFoldDB" id="A0A4R2KL82"/>
<keyword evidence="6 12" id="KW-0028">Amino-acid biosynthesis</keyword>
<comment type="similarity">
    <text evidence="3 12 13">Belongs to the DapA family.</text>
</comment>
<feature type="binding site" evidence="12 15">
    <location>
        <position position="203"/>
    </location>
    <ligand>
        <name>pyruvate</name>
        <dbReference type="ChEBI" id="CHEBI:15361"/>
    </ligand>
</feature>
<dbReference type="EMBL" id="SLWV01000021">
    <property type="protein sequence ID" value="TCO71459.1"/>
    <property type="molecule type" value="Genomic_DNA"/>
</dbReference>
<evidence type="ECO:0000256" key="3">
    <source>
        <dbReference type="ARBA" id="ARBA00007592"/>
    </source>
</evidence>
<dbReference type="Gene3D" id="3.20.20.70">
    <property type="entry name" value="Aldolase class I"/>
    <property type="match status" value="1"/>
</dbReference>
<evidence type="ECO:0000256" key="6">
    <source>
        <dbReference type="ARBA" id="ARBA00022605"/>
    </source>
</evidence>
<dbReference type="GO" id="GO:0005829">
    <property type="term" value="C:cytosol"/>
    <property type="evidence" value="ECO:0007669"/>
    <property type="project" value="TreeGrafter"/>
</dbReference>
<dbReference type="InterPro" id="IPR020624">
    <property type="entry name" value="Schiff_base-form_aldolases_CS"/>
</dbReference>
<dbReference type="PANTHER" id="PTHR12128">
    <property type="entry name" value="DIHYDRODIPICOLINATE SYNTHASE"/>
    <property type="match status" value="1"/>
</dbReference>
<evidence type="ECO:0000256" key="7">
    <source>
        <dbReference type="ARBA" id="ARBA00022915"/>
    </source>
</evidence>
<sequence length="291" mass="31630">MKNWGRFITAMVTPFDDTLHVDYDKAVELANKLINEGNTALVICGTTGEAPTLTRKEKMDLYKILKEKVNVPIIAGIGTNATSDTIENGKDAISCGVDGLLVVVPYYNKPDQESMYEHFKTVAEALDGDIMLYNVPGRTGINMLPSTVEKLAQIDNIVALKEASGNIVQFSEMVKKTPKDFMVYTGDDVLTLPSMAVGGYGVVSVAAHIVSSKMKEMIDSFLEGNVKKAAEIHLELLDINQNLFIVTNPIPVKAALNMMGLNVGGLRLPLTTAKPAVKAEIQKDMRKLGLV</sequence>
<feature type="binding site" evidence="12 15">
    <location>
        <position position="47"/>
    </location>
    <ligand>
        <name>pyruvate</name>
        <dbReference type="ChEBI" id="CHEBI:15361"/>
    </ligand>
</feature>
<reference evidence="16 17" key="1">
    <citation type="submission" date="2019-03" db="EMBL/GenBank/DDBJ databases">
        <title>Genomic Encyclopedia of Type Strains, Phase IV (KMG-IV): sequencing the most valuable type-strain genomes for metagenomic binning, comparative biology and taxonomic classification.</title>
        <authorList>
            <person name="Goeker M."/>
        </authorList>
    </citation>
    <scope>NUCLEOTIDE SEQUENCE [LARGE SCALE GENOMIC DNA]</scope>
    <source>
        <strain evidence="16 17">DSM 102940</strain>
    </source>
</reference>
<dbReference type="NCBIfam" id="TIGR00674">
    <property type="entry name" value="dapA"/>
    <property type="match status" value="1"/>
</dbReference>
<evidence type="ECO:0000256" key="5">
    <source>
        <dbReference type="ARBA" id="ARBA00022490"/>
    </source>
</evidence>
<accession>A0A4R2KL82</accession>
<dbReference type="GO" id="GO:0009089">
    <property type="term" value="P:lysine biosynthetic process via diaminopimelate"/>
    <property type="evidence" value="ECO:0007669"/>
    <property type="project" value="UniProtKB-UniRule"/>
</dbReference>
<evidence type="ECO:0000256" key="13">
    <source>
        <dbReference type="PIRNR" id="PIRNR001365"/>
    </source>
</evidence>
<keyword evidence="8 12" id="KW-0457">Lysine biosynthesis</keyword>
<keyword evidence="17" id="KW-1185">Reference proteome</keyword>
<evidence type="ECO:0000256" key="10">
    <source>
        <dbReference type="ARBA" id="ARBA00023270"/>
    </source>
</evidence>
<evidence type="ECO:0000256" key="8">
    <source>
        <dbReference type="ARBA" id="ARBA00023154"/>
    </source>
</evidence>
<dbReference type="Proteomes" id="UP000294919">
    <property type="component" value="Unassembled WGS sequence"/>
</dbReference>
<keyword evidence="5 12" id="KW-0963">Cytoplasm</keyword>